<comment type="similarity">
    <text evidence="2">Belongs to the inositol 3,4-bisphosphate 4-phosphatase family.</text>
</comment>
<evidence type="ECO:0000256" key="4">
    <source>
        <dbReference type="ARBA" id="ARBA00022801"/>
    </source>
</evidence>
<dbReference type="InterPro" id="IPR035892">
    <property type="entry name" value="C2_domain_sf"/>
</dbReference>
<dbReference type="InterPro" id="IPR000008">
    <property type="entry name" value="C2_dom"/>
</dbReference>
<reference evidence="8" key="1">
    <citation type="journal article" date="2023" name="Science">
        <title>Genome structures resolve the early diversification of teleost fishes.</title>
        <authorList>
            <person name="Parey E."/>
            <person name="Louis A."/>
            <person name="Montfort J."/>
            <person name="Bouchez O."/>
            <person name="Roques C."/>
            <person name="Iampietro C."/>
            <person name="Lluch J."/>
            <person name="Castinel A."/>
            <person name="Donnadieu C."/>
            <person name="Desvignes T."/>
            <person name="Floi Bucao C."/>
            <person name="Jouanno E."/>
            <person name="Wen M."/>
            <person name="Mejri S."/>
            <person name="Dirks R."/>
            <person name="Jansen H."/>
            <person name="Henkel C."/>
            <person name="Chen W.J."/>
            <person name="Zahm M."/>
            <person name="Cabau C."/>
            <person name="Klopp C."/>
            <person name="Thompson A.W."/>
            <person name="Robinson-Rechavi M."/>
            <person name="Braasch I."/>
            <person name="Lecointre G."/>
            <person name="Bobe J."/>
            <person name="Postlethwait J.H."/>
            <person name="Berthelot C."/>
            <person name="Roest Crollius H."/>
            <person name="Guiguen Y."/>
        </authorList>
    </citation>
    <scope>NUCLEOTIDE SEQUENCE</scope>
    <source>
        <strain evidence="8">WJC10195</strain>
    </source>
</reference>
<evidence type="ECO:0000256" key="1">
    <source>
        <dbReference type="ARBA" id="ARBA00004847"/>
    </source>
</evidence>
<dbReference type="Proteomes" id="UP001152622">
    <property type="component" value="Chromosome 1"/>
</dbReference>
<name>A0A9Q1GGZ2_SYNKA</name>
<comment type="catalytic activity">
    <reaction evidence="6">
        <text>1D-myo-inositol 3,4-bisphosphate + H2O = 1D-myo-inositol 3-phosphate + phosphate</text>
        <dbReference type="Rhea" id="RHEA:43388"/>
        <dbReference type="ChEBI" id="CHEBI:15377"/>
        <dbReference type="ChEBI" id="CHEBI:43474"/>
        <dbReference type="ChEBI" id="CHEBI:58401"/>
        <dbReference type="ChEBI" id="CHEBI:83241"/>
    </reaction>
</comment>
<protein>
    <recommendedName>
        <fullName evidence="3">phosphatidylinositol-3,4-bisphosphate 4-phosphatase</fullName>
        <ecNumber evidence="3">3.1.3.66</ecNumber>
    </recommendedName>
</protein>
<dbReference type="InterPro" id="IPR039034">
    <property type="entry name" value="INPP4"/>
</dbReference>
<proteinExistence type="inferred from homology"/>
<dbReference type="PANTHER" id="PTHR12187:SF3">
    <property type="entry name" value="INOSITOL POLYPHOSPHATE 4-PHOSPHATASE TYPE II"/>
    <property type="match status" value="1"/>
</dbReference>
<evidence type="ECO:0000313" key="9">
    <source>
        <dbReference type="Proteomes" id="UP001152622"/>
    </source>
</evidence>
<evidence type="ECO:0000256" key="5">
    <source>
        <dbReference type="ARBA" id="ARBA00023098"/>
    </source>
</evidence>
<feature type="domain" description="C2" evidence="7">
    <location>
        <begin position="1"/>
        <end position="65"/>
    </location>
</feature>
<evidence type="ECO:0000313" key="8">
    <source>
        <dbReference type="EMBL" id="KAJ8383213.1"/>
    </source>
</evidence>
<dbReference type="OrthoDB" id="159395at2759"/>
<dbReference type="EC" id="3.1.3.66" evidence="3"/>
<sequence>MLGTRDPLFLTGVTFPPEYHVSDETRVKLTVYDVKEKSQETRSFLGYTTFSIGDLLKSKEQELTLSLRTSDGTDAGGAVVVSRLKMGEIEDGEVDHIAADARGQTCTLVCESLPGTASDKDGSPLMNA</sequence>
<dbReference type="GO" id="GO:0005737">
    <property type="term" value="C:cytoplasm"/>
    <property type="evidence" value="ECO:0007669"/>
    <property type="project" value="TreeGrafter"/>
</dbReference>
<evidence type="ECO:0000256" key="2">
    <source>
        <dbReference type="ARBA" id="ARBA00006306"/>
    </source>
</evidence>
<evidence type="ECO:0000259" key="7">
    <source>
        <dbReference type="PROSITE" id="PS50004"/>
    </source>
</evidence>
<dbReference type="EMBL" id="JAINUF010000001">
    <property type="protein sequence ID" value="KAJ8383213.1"/>
    <property type="molecule type" value="Genomic_DNA"/>
</dbReference>
<organism evidence="8 9">
    <name type="scientific">Synaphobranchus kaupii</name>
    <name type="common">Kaup's arrowtooth eel</name>
    <dbReference type="NCBI Taxonomy" id="118154"/>
    <lineage>
        <taxon>Eukaryota</taxon>
        <taxon>Metazoa</taxon>
        <taxon>Chordata</taxon>
        <taxon>Craniata</taxon>
        <taxon>Vertebrata</taxon>
        <taxon>Euteleostomi</taxon>
        <taxon>Actinopterygii</taxon>
        <taxon>Neopterygii</taxon>
        <taxon>Teleostei</taxon>
        <taxon>Anguilliformes</taxon>
        <taxon>Synaphobranchidae</taxon>
        <taxon>Synaphobranchus</taxon>
    </lineage>
</organism>
<keyword evidence="9" id="KW-1185">Reference proteome</keyword>
<evidence type="ECO:0000256" key="6">
    <source>
        <dbReference type="ARBA" id="ARBA00036183"/>
    </source>
</evidence>
<evidence type="ECO:0000256" key="3">
    <source>
        <dbReference type="ARBA" id="ARBA00013037"/>
    </source>
</evidence>
<dbReference type="PANTHER" id="PTHR12187">
    <property type="entry name" value="AGAP000124-PA"/>
    <property type="match status" value="1"/>
</dbReference>
<feature type="non-terminal residue" evidence="8">
    <location>
        <position position="1"/>
    </location>
</feature>
<gene>
    <name evidence="8" type="ORF">SKAU_G00039910</name>
</gene>
<dbReference type="PROSITE" id="PS50004">
    <property type="entry name" value="C2"/>
    <property type="match status" value="1"/>
</dbReference>
<comment type="caution">
    <text evidence="8">The sequence shown here is derived from an EMBL/GenBank/DDBJ whole genome shotgun (WGS) entry which is preliminary data.</text>
</comment>
<accession>A0A9Q1GGZ2</accession>
<dbReference type="AlphaFoldDB" id="A0A9Q1GGZ2"/>
<keyword evidence="5" id="KW-0443">Lipid metabolism</keyword>
<dbReference type="GO" id="GO:0016316">
    <property type="term" value="F:phosphatidylinositol-3,4-bisphosphate 4-phosphatase activity"/>
    <property type="evidence" value="ECO:0007669"/>
    <property type="project" value="UniProtKB-EC"/>
</dbReference>
<keyword evidence="4" id="KW-0378">Hydrolase</keyword>
<comment type="pathway">
    <text evidence="1">Signal transduction; phosphatidylinositol signaling pathway.</text>
</comment>
<dbReference type="SUPFAM" id="SSF49562">
    <property type="entry name" value="C2 domain (Calcium/lipid-binding domain, CaLB)"/>
    <property type="match status" value="1"/>
</dbReference>